<dbReference type="SUPFAM" id="SSF51735">
    <property type="entry name" value="NAD(P)-binding Rossmann-fold domains"/>
    <property type="match status" value="1"/>
</dbReference>
<dbReference type="Pfam" id="PF13607">
    <property type="entry name" value="Succ_CoA_lig"/>
    <property type="match status" value="1"/>
</dbReference>
<dbReference type="Gene3D" id="3.40.50.720">
    <property type="entry name" value="NAD(P)-binding Rossmann-like Domain"/>
    <property type="match status" value="1"/>
</dbReference>
<protein>
    <submittedName>
        <fullName evidence="6">Acetate--CoA ligase family protein</fullName>
    </submittedName>
</protein>
<evidence type="ECO:0000313" key="6">
    <source>
        <dbReference type="EMBL" id="UOF91161.1"/>
    </source>
</evidence>
<feature type="domain" description="ATP-grasp" evidence="5">
    <location>
        <begin position="29"/>
        <end position="65"/>
    </location>
</feature>
<dbReference type="SUPFAM" id="SSF56059">
    <property type="entry name" value="Glutathione synthetase ATP-binding domain-like"/>
    <property type="match status" value="1"/>
</dbReference>
<evidence type="ECO:0000256" key="3">
    <source>
        <dbReference type="ARBA" id="ARBA00022840"/>
    </source>
</evidence>
<dbReference type="InterPro" id="IPR043938">
    <property type="entry name" value="Ligase_CoA_dom"/>
</dbReference>
<dbReference type="Pfam" id="PF13549">
    <property type="entry name" value="ATP-grasp_5"/>
    <property type="match status" value="1"/>
</dbReference>
<dbReference type="GO" id="GO:0016874">
    <property type="term" value="F:ligase activity"/>
    <property type="evidence" value="ECO:0007669"/>
    <property type="project" value="UniProtKB-KW"/>
</dbReference>
<keyword evidence="2 4" id="KW-0547">Nucleotide-binding</keyword>
<dbReference type="SUPFAM" id="SSF52210">
    <property type="entry name" value="Succinyl-CoA synthetase domains"/>
    <property type="match status" value="2"/>
</dbReference>
<dbReference type="EMBL" id="CP089291">
    <property type="protein sequence ID" value="UOF91161.1"/>
    <property type="molecule type" value="Genomic_DNA"/>
</dbReference>
<dbReference type="InterPro" id="IPR013815">
    <property type="entry name" value="ATP_grasp_subdomain_1"/>
</dbReference>
<dbReference type="RefSeq" id="WP_347437853.1">
    <property type="nucleotide sequence ID" value="NZ_CP089291.1"/>
</dbReference>
<gene>
    <name evidence="6" type="ORF">LSG31_02555</name>
</gene>
<dbReference type="InterPro" id="IPR011761">
    <property type="entry name" value="ATP-grasp"/>
</dbReference>
<dbReference type="Proteomes" id="UP000830167">
    <property type="component" value="Chromosome"/>
</dbReference>
<reference evidence="6" key="1">
    <citation type="submission" date="2021-12" db="EMBL/GenBank/DDBJ databases">
        <title>Alicyclobacillaceae gen. nov., sp. nov., isolated from chalcocite enrichment system.</title>
        <authorList>
            <person name="Jiang Z."/>
        </authorList>
    </citation>
    <scope>NUCLEOTIDE SEQUENCE</scope>
    <source>
        <strain evidence="6">MYW30-H2</strain>
    </source>
</reference>
<dbReference type="InterPro" id="IPR036291">
    <property type="entry name" value="NAD(P)-bd_dom_sf"/>
</dbReference>
<dbReference type="Gene3D" id="3.30.1490.20">
    <property type="entry name" value="ATP-grasp fold, A domain"/>
    <property type="match status" value="1"/>
</dbReference>
<dbReference type="PANTHER" id="PTHR43334">
    <property type="entry name" value="ACETATE--COA LIGASE [ADP-FORMING]"/>
    <property type="match status" value="1"/>
</dbReference>
<evidence type="ECO:0000259" key="5">
    <source>
        <dbReference type="PROSITE" id="PS50975"/>
    </source>
</evidence>
<dbReference type="InterPro" id="IPR051538">
    <property type="entry name" value="Acyl-CoA_Synth/Transferase"/>
</dbReference>
<dbReference type="Gene3D" id="3.30.470.20">
    <property type="entry name" value="ATP-grasp fold, B domain"/>
    <property type="match status" value="1"/>
</dbReference>
<dbReference type="InterPro" id="IPR003781">
    <property type="entry name" value="CoA-bd"/>
</dbReference>
<dbReference type="InterPro" id="IPR032875">
    <property type="entry name" value="Succ_CoA_lig_flav_dom"/>
</dbReference>
<dbReference type="PANTHER" id="PTHR43334:SF1">
    <property type="entry name" value="3-HYDROXYPROPIONATE--COA LIGASE [ADP-FORMING]"/>
    <property type="match status" value="1"/>
</dbReference>
<evidence type="ECO:0000256" key="1">
    <source>
        <dbReference type="ARBA" id="ARBA00022598"/>
    </source>
</evidence>
<sequence>MNVVREWAELMEQCKIGDAPVAMTEYQGTKQLADLGFPVVEGYLATTEDEAVQYSRQIGYPVVMKIMSPQILHKSDVGGVVLGIQNDSDAKDTFGLLLRNARQYNSAAIIHGVLVQKMQPKGLELIVGVNRDPVFGHMAFVGAGGTTVELLKDFSMRLLPINEVEAGSMLQQMKIYPLLSGYRGANPLDEASVIQLLMKLNTLCSELPQIKEVDLNPVFVYEHGIAISDVRILLEKSRQNTPANRIKQRYLDKMFNPKSIAVIGASSNVKKNGGRLFHYIVKHGYKGKLYPVNPGAEEILGYPCFPSLEAIPETIDLACIIVRAEQTPEVLESCIRKGIKAAIIYSSGFAEIGWEGQLLQQKITEIADRGGISLCGPNSIGIASPILNTYTAFGMALQTDHPISGPIGFVSQSGAMGSALLSRAWEQGVGFSRWISVGNEADMAIPDFIKFLVDDPETKVITAFIEGIKDGSAFIDAAEAARQARKPLVLYKTGISEVGQRAVQSHTGALAGNDQAYQCVFAKVGAIRVENVSELIDVSRGFMMPVLPKGNRIGVVTASGGACSVIADGCSAIGLNVPQLSTGTQQVIAECIPPFGAVQNPVDVTAELLSKPDMFKRVLQAVVADPNVDALLIMLTTSADPVASVVARAIVEVRDQADKPILVGRLGADFLAPQALQYFREHQVPVFPTPDRVVKVMKYLVEFGMHQYGKEEILINLINK</sequence>
<organism evidence="6 7">
    <name type="scientific">Fodinisporobacter ferrooxydans</name>
    <dbReference type="NCBI Taxonomy" id="2901836"/>
    <lineage>
        <taxon>Bacteria</taxon>
        <taxon>Bacillati</taxon>
        <taxon>Bacillota</taxon>
        <taxon>Bacilli</taxon>
        <taxon>Bacillales</taxon>
        <taxon>Alicyclobacillaceae</taxon>
        <taxon>Fodinisporobacter</taxon>
    </lineage>
</organism>
<keyword evidence="3 4" id="KW-0067">ATP-binding</keyword>
<dbReference type="InterPro" id="IPR016102">
    <property type="entry name" value="Succinyl-CoA_synth-like"/>
</dbReference>
<dbReference type="PROSITE" id="PS50975">
    <property type="entry name" value="ATP_GRASP"/>
    <property type="match status" value="1"/>
</dbReference>
<evidence type="ECO:0000256" key="4">
    <source>
        <dbReference type="PROSITE-ProRule" id="PRU00409"/>
    </source>
</evidence>
<dbReference type="Pfam" id="PF19045">
    <property type="entry name" value="Ligase_CoA_2"/>
    <property type="match status" value="1"/>
</dbReference>
<dbReference type="Gene3D" id="3.40.50.261">
    <property type="entry name" value="Succinyl-CoA synthetase domains"/>
    <property type="match status" value="2"/>
</dbReference>
<proteinExistence type="predicted"/>
<accession>A0ABY4CPJ3</accession>
<dbReference type="Pfam" id="PF13380">
    <property type="entry name" value="CoA_binding_2"/>
    <property type="match status" value="1"/>
</dbReference>
<dbReference type="SMART" id="SM00881">
    <property type="entry name" value="CoA_binding"/>
    <property type="match status" value="1"/>
</dbReference>
<name>A0ABY4CPJ3_9BACL</name>
<evidence type="ECO:0000256" key="2">
    <source>
        <dbReference type="ARBA" id="ARBA00022741"/>
    </source>
</evidence>
<keyword evidence="1 6" id="KW-0436">Ligase</keyword>
<keyword evidence="7" id="KW-1185">Reference proteome</keyword>
<evidence type="ECO:0000313" key="7">
    <source>
        <dbReference type="Proteomes" id="UP000830167"/>
    </source>
</evidence>